<evidence type="ECO:0000256" key="3">
    <source>
        <dbReference type="ARBA" id="ARBA00022679"/>
    </source>
</evidence>
<gene>
    <name evidence="9" type="ORF">P775_16545</name>
</gene>
<evidence type="ECO:0000313" key="10">
    <source>
        <dbReference type="Proteomes" id="UP000231259"/>
    </source>
</evidence>
<evidence type="ECO:0000256" key="7">
    <source>
        <dbReference type="SAM" id="Phobius"/>
    </source>
</evidence>
<protein>
    <recommendedName>
        <fullName evidence="8">Glycosyltransferase 2-like domain-containing protein</fullName>
    </recommendedName>
</protein>
<dbReference type="GO" id="GO:0016758">
    <property type="term" value="F:hexosyltransferase activity"/>
    <property type="evidence" value="ECO:0007669"/>
    <property type="project" value="TreeGrafter"/>
</dbReference>
<name>A0A2G8RC99_9RHOB</name>
<dbReference type="PANTHER" id="PTHR43867:SF4">
    <property type="entry name" value="BETA-(1-3)-GLUCOSYL TRANSFERASE"/>
    <property type="match status" value="1"/>
</dbReference>
<dbReference type="Gene3D" id="3.90.550.10">
    <property type="entry name" value="Spore Coat Polysaccharide Biosynthesis Protein SpsA, Chain A"/>
    <property type="match status" value="1"/>
</dbReference>
<feature type="transmembrane region" description="Helical" evidence="7">
    <location>
        <begin position="368"/>
        <end position="392"/>
    </location>
</feature>
<evidence type="ECO:0000259" key="8">
    <source>
        <dbReference type="Pfam" id="PF13632"/>
    </source>
</evidence>
<dbReference type="AlphaFoldDB" id="A0A2G8RC99"/>
<evidence type="ECO:0000256" key="2">
    <source>
        <dbReference type="ARBA" id="ARBA00022676"/>
    </source>
</evidence>
<keyword evidence="6 7" id="KW-0472">Membrane</keyword>
<dbReference type="PANTHER" id="PTHR43867">
    <property type="entry name" value="CELLULOSE SYNTHASE CATALYTIC SUBUNIT A [UDP-FORMING]"/>
    <property type="match status" value="1"/>
</dbReference>
<keyword evidence="10" id="KW-1185">Reference proteome</keyword>
<dbReference type="SUPFAM" id="SSF53448">
    <property type="entry name" value="Nucleotide-diphospho-sugar transferases"/>
    <property type="match status" value="1"/>
</dbReference>
<evidence type="ECO:0000256" key="4">
    <source>
        <dbReference type="ARBA" id="ARBA00022692"/>
    </source>
</evidence>
<dbReference type="InterPro" id="IPR050321">
    <property type="entry name" value="Glycosyltr_2/OpgH_subfam"/>
</dbReference>
<feature type="transmembrane region" description="Helical" evidence="7">
    <location>
        <begin position="302"/>
        <end position="321"/>
    </location>
</feature>
<proteinExistence type="predicted"/>
<dbReference type="EMBL" id="AWWI01000115">
    <property type="protein sequence ID" value="PIL19051.1"/>
    <property type="molecule type" value="Genomic_DNA"/>
</dbReference>
<keyword evidence="2" id="KW-0328">Glycosyltransferase</keyword>
<feature type="transmembrane region" description="Helical" evidence="7">
    <location>
        <begin position="272"/>
        <end position="290"/>
    </location>
</feature>
<dbReference type="Proteomes" id="UP000231259">
    <property type="component" value="Unassembled WGS sequence"/>
</dbReference>
<comment type="subcellular location">
    <subcellularLocation>
        <location evidence="1">Membrane</location>
        <topology evidence="1">Multi-pass membrane protein</topology>
    </subcellularLocation>
</comment>
<organism evidence="9 10">
    <name type="scientific">Puniceibacterium antarcticum</name>
    <dbReference type="NCBI Taxonomy" id="1206336"/>
    <lineage>
        <taxon>Bacteria</taxon>
        <taxon>Pseudomonadati</taxon>
        <taxon>Pseudomonadota</taxon>
        <taxon>Alphaproteobacteria</taxon>
        <taxon>Rhodobacterales</taxon>
        <taxon>Paracoccaceae</taxon>
        <taxon>Puniceibacterium</taxon>
    </lineage>
</organism>
<evidence type="ECO:0000313" key="9">
    <source>
        <dbReference type="EMBL" id="PIL19051.1"/>
    </source>
</evidence>
<feature type="domain" description="Glycosyltransferase 2-like" evidence="8">
    <location>
        <begin position="77"/>
        <end position="262"/>
    </location>
</feature>
<evidence type="ECO:0000256" key="6">
    <source>
        <dbReference type="ARBA" id="ARBA00023136"/>
    </source>
</evidence>
<dbReference type="Pfam" id="PF13632">
    <property type="entry name" value="Glyco_trans_2_3"/>
    <property type="match status" value="1"/>
</dbReference>
<reference evidence="9 10" key="1">
    <citation type="submission" date="2013-09" db="EMBL/GenBank/DDBJ databases">
        <title>Genome sequencing of Phaeobacter antarcticus sp. nov. SM1211.</title>
        <authorList>
            <person name="Zhang X.-Y."/>
            <person name="Liu C."/>
            <person name="Chen X.-L."/>
            <person name="Xie B.-B."/>
            <person name="Qin Q.-L."/>
            <person name="Rong J.-C."/>
            <person name="Zhang Y.-Z."/>
        </authorList>
    </citation>
    <scope>NUCLEOTIDE SEQUENCE [LARGE SCALE GENOMIC DNA]</scope>
    <source>
        <strain evidence="9 10">SM1211</strain>
    </source>
</reference>
<sequence>MVIKTLQSLDEQNWPHSGYEVIVMDNNTADPELWRPVEKWCNGRGPTFRYLHQDDVKGAKAGALNIALAQSRSEATHVVTVDADYQVSADFLKASQSALTRTGADYVQFPQAYAHSQGRLKGVDAELEEYFRSSAEVGDGAESVLLTGTLCVVSKAALIACGGWSGRTTTEDAEMGVRLCQAGFSGRYISQVVGMGYLPFSLRDLEKQRHRWASGNLQTLLLHLPIILGCKSSLPSRKRIALLAQLTAWLNVSLLPALVLLIGLLTGAANNFVVLLAATTVFLGLGELVWRILDRGLRDRQALGTILGALASRLALAPASASATFDTMAGRRFQFVVTDKCVATDADHGRIPVQHTIMLALALLCLPAAYHAGFVVLAATISLMLTWPAAALTSAQLKSYRKAVTGLKQEFMT</sequence>
<keyword evidence="3" id="KW-0808">Transferase</keyword>
<keyword evidence="4 7" id="KW-0812">Transmembrane</keyword>
<keyword evidence="5 7" id="KW-1133">Transmembrane helix</keyword>
<evidence type="ECO:0000256" key="1">
    <source>
        <dbReference type="ARBA" id="ARBA00004141"/>
    </source>
</evidence>
<evidence type="ECO:0000256" key="5">
    <source>
        <dbReference type="ARBA" id="ARBA00022989"/>
    </source>
</evidence>
<dbReference type="InterPro" id="IPR001173">
    <property type="entry name" value="Glyco_trans_2-like"/>
</dbReference>
<feature type="transmembrane region" description="Helical" evidence="7">
    <location>
        <begin position="240"/>
        <end position="266"/>
    </location>
</feature>
<dbReference type="GO" id="GO:0005886">
    <property type="term" value="C:plasma membrane"/>
    <property type="evidence" value="ECO:0007669"/>
    <property type="project" value="TreeGrafter"/>
</dbReference>
<accession>A0A2G8RC99</accession>
<dbReference type="InterPro" id="IPR029044">
    <property type="entry name" value="Nucleotide-diphossugar_trans"/>
</dbReference>
<comment type="caution">
    <text evidence="9">The sequence shown here is derived from an EMBL/GenBank/DDBJ whole genome shotgun (WGS) entry which is preliminary data.</text>
</comment>